<dbReference type="EMBL" id="OV725077">
    <property type="protein sequence ID" value="CAH1390145.1"/>
    <property type="molecule type" value="Genomic_DNA"/>
</dbReference>
<dbReference type="GO" id="GO:0005763">
    <property type="term" value="C:mitochondrial small ribosomal subunit"/>
    <property type="evidence" value="ECO:0007669"/>
    <property type="project" value="TreeGrafter"/>
</dbReference>
<evidence type="ECO:0000313" key="3">
    <source>
        <dbReference type="EMBL" id="CAH1390145.1"/>
    </source>
</evidence>
<dbReference type="AlphaFoldDB" id="A0A9P0E533"/>
<evidence type="ECO:0000256" key="1">
    <source>
        <dbReference type="SAM" id="MobiDB-lite"/>
    </source>
</evidence>
<dbReference type="InterPro" id="IPR019349">
    <property type="entry name" value="Ribosomal_mS35_mit"/>
</dbReference>
<protein>
    <recommendedName>
        <fullName evidence="2">Small ribosomal subunit protein mS35 mitochondrial conserved domain-containing protein</fullName>
    </recommendedName>
</protein>
<dbReference type="OrthoDB" id="283424at2759"/>
<organism evidence="3 4">
    <name type="scientific">Nezara viridula</name>
    <name type="common">Southern green stink bug</name>
    <name type="synonym">Cimex viridulus</name>
    <dbReference type="NCBI Taxonomy" id="85310"/>
    <lineage>
        <taxon>Eukaryota</taxon>
        <taxon>Metazoa</taxon>
        <taxon>Ecdysozoa</taxon>
        <taxon>Arthropoda</taxon>
        <taxon>Hexapoda</taxon>
        <taxon>Insecta</taxon>
        <taxon>Pterygota</taxon>
        <taxon>Neoptera</taxon>
        <taxon>Paraneoptera</taxon>
        <taxon>Hemiptera</taxon>
        <taxon>Heteroptera</taxon>
        <taxon>Panheteroptera</taxon>
        <taxon>Pentatomomorpha</taxon>
        <taxon>Pentatomoidea</taxon>
        <taxon>Pentatomidae</taxon>
        <taxon>Pentatominae</taxon>
        <taxon>Nezara</taxon>
    </lineage>
</organism>
<sequence>MSTVVSSCYKKPVLFKFSKSFFSFDNIRKTTDLASKPGSDEDEFRTLDIRGGKTPQTYSRKKQPRVVFPPRTERMPVDQDWSNVWPGPRTFHPASVPLPLRQGINKLGASPGKVGNVELMKIPNFLHLTPPAIKKHCMALKKFCTPWPRALSTNENCQKYFPLELIQTDYCHSSPSIRNPLARIITIKFPLDKLHLDEHAKDKFLRLVGDRYDEETGIVTIVTDKCPLRKQNYDYALYLLTAVYYESWTFEHWEIEKSQPDLEYYDWDNSKCKENLIHLFKQANQNMEENNLLVERLKESIVALFDEVGTTDHKDLWPGDVVSLQTCDTCGSSDSLEGGQPHVATNHGFHGAAAGHP</sequence>
<name>A0A9P0E533_NEZVI</name>
<dbReference type="InterPro" id="IPR039848">
    <property type="entry name" value="Ribosomal_mS35_mt"/>
</dbReference>
<accession>A0A9P0E533</accession>
<dbReference type="PANTHER" id="PTHR13490:SF0">
    <property type="entry name" value="SMALL RIBOSOMAL SUBUNIT PROTEIN MS35"/>
    <property type="match status" value="1"/>
</dbReference>
<gene>
    <name evidence="3" type="ORF">NEZAVI_LOCUS1395</name>
</gene>
<dbReference type="Pfam" id="PF10213">
    <property type="entry name" value="MRP-S28"/>
    <property type="match status" value="1"/>
</dbReference>
<dbReference type="Proteomes" id="UP001152798">
    <property type="component" value="Chromosome 1"/>
</dbReference>
<evidence type="ECO:0000313" key="4">
    <source>
        <dbReference type="Proteomes" id="UP001152798"/>
    </source>
</evidence>
<dbReference type="GO" id="GO:0003735">
    <property type="term" value="F:structural constituent of ribosome"/>
    <property type="evidence" value="ECO:0007669"/>
    <property type="project" value="InterPro"/>
</dbReference>
<proteinExistence type="predicted"/>
<feature type="domain" description="Small ribosomal subunit protein mS35 mitochondrial conserved" evidence="2">
    <location>
        <begin position="178"/>
        <end position="247"/>
    </location>
</feature>
<dbReference type="GO" id="GO:0032543">
    <property type="term" value="P:mitochondrial translation"/>
    <property type="evidence" value="ECO:0007669"/>
    <property type="project" value="InterPro"/>
</dbReference>
<reference evidence="3" key="1">
    <citation type="submission" date="2022-01" db="EMBL/GenBank/DDBJ databases">
        <authorList>
            <person name="King R."/>
        </authorList>
    </citation>
    <scope>NUCLEOTIDE SEQUENCE</scope>
</reference>
<dbReference type="PANTHER" id="PTHR13490">
    <property type="entry name" value="MITOCHONDRIAL 28S RIBOSOMAL PROTEIN S28"/>
    <property type="match status" value="1"/>
</dbReference>
<keyword evidence="4" id="KW-1185">Reference proteome</keyword>
<evidence type="ECO:0000259" key="2">
    <source>
        <dbReference type="Pfam" id="PF10213"/>
    </source>
</evidence>
<feature type="region of interest" description="Disordered" evidence="1">
    <location>
        <begin position="338"/>
        <end position="357"/>
    </location>
</feature>